<protein>
    <submittedName>
        <fullName evidence="1">Uncharacterized protein</fullName>
    </submittedName>
</protein>
<organism evidence="1">
    <name type="scientific">Borrelia nietonii YOR</name>
    <dbReference type="NCBI Taxonomy" id="1293576"/>
    <lineage>
        <taxon>Bacteria</taxon>
        <taxon>Pseudomonadati</taxon>
        <taxon>Spirochaetota</taxon>
        <taxon>Spirochaetia</taxon>
        <taxon>Spirochaetales</taxon>
        <taxon>Borreliaceae</taxon>
        <taxon>Borrelia</taxon>
        <taxon>Borrelia nietonii</taxon>
    </lineage>
</organism>
<sequence>MKRRYDMRFSLKYLAKRLYIKRHRFWNAYMSDEVQSKRAYDAIINFPIFSPADIDYEYVYAYVKDWLIKKYTDGLDITIKKIGNNDYYCETKRGSLMNNILDRIHEDYKEIFLGNLEKRVVDKNPEVVVKGFGDVGSLEAEEEVYEEKLRGKQIKTAKNKSLGLYTILICVNC</sequence>
<accession>W5SBQ3</accession>
<evidence type="ECO:0000313" key="1">
    <source>
        <dbReference type="EMBL" id="AHH04143.1"/>
    </source>
</evidence>
<proteinExistence type="predicted"/>
<dbReference type="AlphaFoldDB" id="W5SBQ3"/>
<dbReference type="EMBL" id="CP004159">
    <property type="protein sequence ID" value="AHH04143.1"/>
    <property type="molecule type" value="Genomic_DNA"/>
</dbReference>
<keyword evidence="1" id="KW-0614">Plasmid</keyword>
<gene>
    <name evidence="1" type="ORF">BHY_1192</name>
</gene>
<name>W5SBQ3_9SPIR</name>
<dbReference type="HOGENOM" id="CLU_130278_0_0_12"/>
<reference evidence="1" key="1">
    <citation type="submission" date="2013-02" db="EMBL/GenBank/DDBJ databases">
        <title>Comparative genomics of Borrelia species.</title>
        <authorList>
            <person name="Schwan T.G."/>
            <person name="Raffel S.J."/>
            <person name="Porcella S.F."/>
        </authorList>
    </citation>
    <scope>NUCLEOTIDE SEQUENCE</scope>
    <source>
        <strain evidence="1">YOR</strain>
        <plasmid evidence="1">unnamed</plasmid>
    </source>
</reference>
<geneLocation type="plasmid" evidence="1">
    <name>unnamed</name>
</geneLocation>